<feature type="domain" description="Serine hydroxymethyltransferase-like" evidence="8">
    <location>
        <begin position="87"/>
        <end position="468"/>
    </location>
</feature>
<dbReference type="Gene3D" id="3.90.1150.10">
    <property type="entry name" value="Aspartate Aminotransferase, domain 1"/>
    <property type="match status" value="1"/>
</dbReference>
<dbReference type="InterPro" id="IPR001085">
    <property type="entry name" value="Ser_HO-MeTrfase"/>
</dbReference>
<dbReference type="HAMAP" id="MF_00051">
    <property type="entry name" value="SHMT"/>
    <property type="match status" value="1"/>
</dbReference>
<dbReference type="EC" id="2.1.2.1" evidence="7"/>
<sequence>MKAMKITQRFDVATFLVSFYSVSVSYAAGAFHAADALTRRRPSASLRTPASVVLMVTSADKSSTALLDSTSLVGESDGMGESKTLGDVDPVLADLIEAEERRQTVGLELIASENFASAAVREALGSCLTNKYSEGQVGRRYYGGNEFIDQIEQICMDRALALYGLDSSEWGVNVQPYSGSPANFAAYTALLSPHDRIMGLDLPSGGHLTHGFQTPKRRVSATSVYFESMPYVVSAETGLIDYDDMEGRAKMFLPKLLIAGGSAYPREWDYARMRRIADSVGALLMVDMAHISGLVAAGVAESPFNHAHVVTTTTHKSLRGPRAGMIFGREELMGRIDSAVFPSLQGGPHNHQIGALAVALKEASGAEFREYAKAVVSNAQALASGLMGRGHALATGGTDNHLLLWDVRRLGLTGSKVEKVLELASITTNKNSIPGDTSAINPGGVRVGTPALTTRGLDEFDFDRVAEFLHRGCQIAVKAQDIAESELKAEKEGGDEEAQKKKKVLLKDFSMVLSNNEDVKEDINVLKEEVEEFAVKFTMPGRKI</sequence>
<dbReference type="GO" id="GO:0035999">
    <property type="term" value="P:tetrahydrofolate interconversion"/>
    <property type="evidence" value="ECO:0007669"/>
    <property type="project" value="UniProtKB-UniPathway"/>
</dbReference>
<dbReference type="InterPro" id="IPR015422">
    <property type="entry name" value="PyrdxlP-dep_Trfase_small"/>
</dbReference>
<gene>
    <name evidence="9" type="ORF">OAUR00152_LOCUS17383</name>
</gene>
<comment type="function">
    <text evidence="7">Interconversion of serine and glycine.</text>
</comment>
<comment type="similarity">
    <text evidence="3 7">Belongs to the SHMT family.</text>
</comment>
<evidence type="ECO:0000256" key="7">
    <source>
        <dbReference type="RuleBase" id="RU000585"/>
    </source>
</evidence>
<keyword evidence="6 7" id="KW-0663">Pyridoxal phosphate</keyword>
<evidence type="ECO:0000256" key="4">
    <source>
        <dbReference type="ARBA" id="ARBA00022563"/>
    </source>
</evidence>
<dbReference type="AlphaFoldDB" id="A0A7S4MV71"/>
<dbReference type="NCBIfam" id="NF000586">
    <property type="entry name" value="PRK00011.1"/>
    <property type="match status" value="1"/>
</dbReference>
<dbReference type="InterPro" id="IPR049943">
    <property type="entry name" value="Ser_HO-MeTrfase-like"/>
</dbReference>
<dbReference type="Gene3D" id="3.40.640.10">
    <property type="entry name" value="Type I PLP-dependent aspartate aminotransferase-like (Major domain)"/>
    <property type="match status" value="1"/>
</dbReference>
<name>A0A7S4MV71_9STRA</name>
<comment type="catalytic activity">
    <reaction evidence="7">
        <text>(6R)-5,10-methylene-5,6,7,8-tetrahydrofolate + glycine + H2O = (6S)-5,6,7,8-tetrahydrofolate + L-serine</text>
        <dbReference type="Rhea" id="RHEA:15481"/>
        <dbReference type="ChEBI" id="CHEBI:15377"/>
        <dbReference type="ChEBI" id="CHEBI:15636"/>
        <dbReference type="ChEBI" id="CHEBI:33384"/>
        <dbReference type="ChEBI" id="CHEBI:57305"/>
        <dbReference type="ChEBI" id="CHEBI:57453"/>
        <dbReference type="EC" id="2.1.2.1"/>
    </reaction>
</comment>
<keyword evidence="5 7" id="KW-0808">Transferase</keyword>
<reference evidence="9" key="1">
    <citation type="submission" date="2021-01" db="EMBL/GenBank/DDBJ databases">
        <authorList>
            <person name="Corre E."/>
            <person name="Pelletier E."/>
            <person name="Niang G."/>
            <person name="Scheremetjew M."/>
            <person name="Finn R."/>
            <person name="Kale V."/>
            <person name="Holt S."/>
            <person name="Cochrane G."/>
            <person name="Meng A."/>
            <person name="Brown T."/>
            <person name="Cohen L."/>
        </authorList>
    </citation>
    <scope>NUCLEOTIDE SEQUENCE</scope>
    <source>
        <strain evidence="9">Isolate 1302-5</strain>
    </source>
</reference>
<dbReference type="SUPFAM" id="SSF53383">
    <property type="entry name" value="PLP-dependent transferases"/>
    <property type="match status" value="1"/>
</dbReference>
<evidence type="ECO:0000259" key="8">
    <source>
        <dbReference type="Pfam" id="PF00464"/>
    </source>
</evidence>
<dbReference type="InterPro" id="IPR015424">
    <property type="entry name" value="PyrdxlP-dep_Trfase"/>
</dbReference>
<dbReference type="GO" id="GO:0005739">
    <property type="term" value="C:mitochondrion"/>
    <property type="evidence" value="ECO:0007669"/>
    <property type="project" value="TreeGrafter"/>
</dbReference>
<dbReference type="PANTHER" id="PTHR11680:SF35">
    <property type="entry name" value="SERINE HYDROXYMETHYLTRANSFERASE 1"/>
    <property type="match status" value="1"/>
</dbReference>
<evidence type="ECO:0000313" key="9">
    <source>
        <dbReference type="EMBL" id="CAE2243427.1"/>
    </source>
</evidence>
<dbReference type="CDD" id="cd00378">
    <property type="entry name" value="SHMT"/>
    <property type="match status" value="1"/>
</dbReference>
<dbReference type="EMBL" id="HBKQ01025648">
    <property type="protein sequence ID" value="CAE2243427.1"/>
    <property type="molecule type" value="Transcribed_RNA"/>
</dbReference>
<accession>A0A7S4MV71</accession>
<dbReference type="InterPro" id="IPR039429">
    <property type="entry name" value="SHMT-like_dom"/>
</dbReference>
<keyword evidence="4 7" id="KW-0554">One-carbon metabolism</keyword>
<dbReference type="GO" id="GO:0030170">
    <property type="term" value="F:pyridoxal phosphate binding"/>
    <property type="evidence" value="ECO:0007669"/>
    <property type="project" value="InterPro"/>
</dbReference>
<dbReference type="InterPro" id="IPR015421">
    <property type="entry name" value="PyrdxlP-dep_Trfase_major"/>
</dbReference>
<dbReference type="Pfam" id="PF00464">
    <property type="entry name" value="SHMT"/>
    <property type="match status" value="1"/>
</dbReference>
<dbReference type="GO" id="GO:0019264">
    <property type="term" value="P:glycine biosynthetic process from serine"/>
    <property type="evidence" value="ECO:0007669"/>
    <property type="project" value="InterPro"/>
</dbReference>
<evidence type="ECO:0000256" key="2">
    <source>
        <dbReference type="ARBA" id="ARBA00004777"/>
    </source>
</evidence>
<dbReference type="UniPathway" id="UPA00193"/>
<organism evidence="9">
    <name type="scientific">Odontella aurita</name>
    <dbReference type="NCBI Taxonomy" id="265563"/>
    <lineage>
        <taxon>Eukaryota</taxon>
        <taxon>Sar</taxon>
        <taxon>Stramenopiles</taxon>
        <taxon>Ochrophyta</taxon>
        <taxon>Bacillariophyta</taxon>
        <taxon>Mediophyceae</taxon>
        <taxon>Biddulphiophycidae</taxon>
        <taxon>Eupodiscales</taxon>
        <taxon>Odontellaceae</taxon>
        <taxon>Odontella</taxon>
    </lineage>
</organism>
<dbReference type="PANTHER" id="PTHR11680">
    <property type="entry name" value="SERINE HYDROXYMETHYLTRANSFERASE"/>
    <property type="match status" value="1"/>
</dbReference>
<protein>
    <recommendedName>
        <fullName evidence="7">Serine hydroxymethyltransferase</fullName>
        <ecNumber evidence="7">2.1.2.1</ecNumber>
    </recommendedName>
</protein>
<dbReference type="GO" id="GO:0004372">
    <property type="term" value="F:glycine hydroxymethyltransferase activity"/>
    <property type="evidence" value="ECO:0007669"/>
    <property type="project" value="UniProtKB-EC"/>
</dbReference>
<evidence type="ECO:0000256" key="1">
    <source>
        <dbReference type="ARBA" id="ARBA00001933"/>
    </source>
</evidence>
<evidence type="ECO:0000256" key="6">
    <source>
        <dbReference type="ARBA" id="ARBA00022898"/>
    </source>
</evidence>
<comment type="pathway">
    <text evidence="2 7">One-carbon metabolism; tetrahydrofolate interconversion.</text>
</comment>
<dbReference type="FunFam" id="3.40.640.10:FF:000097">
    <property type="entry name" value="Serine hydroxymethyltransferase"/>
    <property type="match status" value="1"/>
</dbReference>
<comment type="cofactor">
    <cofactor evidence="1 7">
        <name>pyridoxal 5'-phosphate</name>
        <dbReference type="ChEBI" id="CHEBI:597326"/>
    </cofactor>
</comment>
<dbReference type="PROSITE" id="PS00096">
    <property type="entry name" value="SHMT"/>
    <property type="match status" value="1"/>
</dbReference>
<evidence type="ECO:0000256" key="5">
    <source>
        <dbReference type="ARBA" id="ARBA00022679"/>
    </source>
</evidence>
<proteinExistence type="inferred from homology"/>
<dbReference type="InterPro" id="IPR019798">
    <property type="entry name" value="Ser_HO-MeTrfase_PLP_BS"/>
</dbReference>
<evidence type="ECO:0000256" key="3">
    <source>
        <dbReference type="ARBA" id="ARBA00006376"/>
    </source>
</evidence>